<dbReference type="Proteomes" id="UP001228049">
    <property type="component" value="Unassembled WGS sequence"/>
</dbReference>
<evidence type="ECO:0000313" key="2">
    <source>
        <dbReference type="EMBL" id="KAK1875034.1"/>
    </source>
</evidence>
<proteinExistence type="predicted"/>
<name>A0AAD9B2L4_DISEL</name>
<comment type="caution">
    <text evidence="2">The sequence shown here is derived from an EMBL/GenBank/DDBJ whole genome shotgun (WGS) entry which is preliminary data.</text>
</comment>
<feature type="region of interest" description="Disordered" evidence="1">
    <location>
        <begin position="81"/>
        <end position="124"/>
    </location>
</feature>
<accession>A0AAD9B2L4</accession>
<reference evidence="2" key="1">
    <citation type="submission" date="2023-04" db="EMBL/GenBank/DDBJ databases">
        <title>Chromosome-level genome of Chaenocephalus aceratus.</title>
        <authorList>
            <person name="Park H."/>
        </authorList>
    </citation>
    <scope>NUCLEOTIDE SEQUENCE</scope>
    <source>
        <strain evidence="2">DE</strain>
        <tissue evidence="2">Muscle</tissue>
    </source>
</reference>
<gene>
    <name evidence="2" type="ORF">KUDE01_015312</name>
</gene>
<dbReference type="AlphaFoldDB" id="A0AAD9B2L4"/>
<dbReference type="EMBL" id="JASDAP010000392">
    <property type="protein sequence ID" value="KAK1875034.1"/>
    <property type="molecule type" value="Genomic_DNA"/>
</dbReference>
<evidence type="ECO:0000313" key="3">
    <source>
        <dbReference type="Proteomes" id="UP001228049"/>
    </source>
</evidence>
<feature type="compositionally biased region" description="Basic and acidic residues" evidence="1">
    <location>
        <begin position="31"/>
        <end position="50"/>
    </location>
</feature>
<sequence length="145" mass="15722">MKLGTGEKTYTTLSSAAEVLKDLGVEVRCGERERTEDELKDGWRSSERAGHTSLPQHQWGSVTAIVRLLWLIGQLLPAHRRDRTGSVPSCSSSPPPPHLAADRTGTDPSCSSSPRRRSDRNGPLLLLAENGPLQFLLLSAGSDPL</sequence>
<evidence type="ECO:0000256" key="1">
    <source>
        <dbReference type="SAM" id="MobiDB-lite"/>
    </source>
</evidence>
<keyword evidence="3" id="KW-1185">Reference proteome</keyword>
<organism evidence="2 3">
    <name type="scientific">Dissostichus eleginoides</name>
    <name type="common">Patagonian toothfish</name>
    <name type="synonym">Dissostichus amissus</name>
    <dbReference type="NCBI Taxonomy" id="100907"/>
    <lineage>
        <taxon>Eukaryota</taxon>
        <taxon>Metazoa</taxon>
        <taxon>Chordata</taxon>
        <taxon>Craniata</taxon>
        <taxon>Vertebrata</taxon>
        <taxon>Euteleostomi</taxon>
        <taxon>Actinopterygii</taxon>
        <taxon>Neopterygii</taxon>
        <taxon>Teleostei</taxon>
        <taxon>Neoteleostei</taxon>
        <taxon>Acanthomorphata</taxon>
        <taxon>Eupercaria</taxon>
        <taxon>Perciformes</taxon>
        <taxon>Notothenioidei</taxon>
        <taxon>Nototheniidae</taxon>
        <taxon>Dissostichus</taxon>
    </lineage>
</organism>
<protein>
    <submittedName>
        <fullName evidence="2">Nucleobase transporter PlUacP</fullName>
    </submittedName>
</protein>
<feature type="region of interest" description="Disordered" evidence="1">
    <location>
        <begin position="31"/>
        <end position="55"/>
    </location>
</feature>